<reference evidence="3" key="1">
    <citation type="submission" date="2022-08" db="EMBL/GenBank/DDBJ databases">
        <authorList>
            <person name="Gutierrez-Valencia J."/>
        </authorList>
    </citation>
    <scope>NUCLEOTIDE SEQUENCE</scope>
</reference>
<evidence type="ECO:0000256" key="2">
    <source>
        <dbReference type="SAM" id="Phobius"/>
    </source>
</evidence>
<feature type="transmembrane region" description="Helical" evidence="2">
    <location>
        <begin position="111"/>
        <end position="127"/>
    </location>
</feature>
<dbReference type="InterPro" id="IPR011990">
    <property type="entry name" value="TPR-like_helical_dom_sf"/>
</dbReference>
<feature type="transmembrane region" description="Helical" evidence="2">
    <location>
        <begin position="133"/>
        <end position="153"/>
    </location>
</feature>
<accession>A0AAV0ID84</accession>
<protein>
    <submittedName>
        <fullName evidence="3">Uncharacterized protein</fullName>
    </submittedName>
</protein>
<proteinExistence type="predicted"/>
<keyword evidence="4" id="KW-1185">Reference proteome</keyword>
<dbReference type="PANTHER" id="PTHR36888">
    <property type="entry name" value="TETRATRICOPEPTIDE-LIKE HELICAL DOMAIN-CONTAINING PROTEIN-RELATED"/>
    <property type="match status" value="1"/>
</dbReference>
<keyword evidence="2" id="KW-0812">Transmembrane</keyword>
<comment type="caution">
    <text evidence="3">The sequence shown here is derived from an EMBL/GenBank/DDBJ whole genome shotgun (WGS) entry which is preliminary data.</text>
</comment>
<dbReference type="EMBL" id="CAMGYJ010000003">
    <property type="protein sequence ID" value="CAI0395560.1"/>
    <property type="molecule type" value="Genomic_DNA"/>
</dbReference>
<evidence type="ECO:0000313" key="3">
    <source>
        <dbReference type="EMBL" id="CAI0395560.1"/>
    </source>
</evidence>
<keyword evidence="2" id="KW-0472">Membrane</keyword>
<evidence type="ECO:0000256" key="1">
    <source>
        <dbReference type="SAM" id="MobiDB-lite"/>
    </source>
</evidence>
<dbReference type="SUPFAM" id="SSF48452">
    <property type="entry name" value="TPR-like"/>
    <property type="match status" value="1"/>
</dbReference>
<feature type="compositionally biased region" description="Polar residues" evidence="1">
    <location>
        <begin position="379"/>
        <end position="392"/>
    </location>
</feature>
<name>A0AAV0ID84_9ROSI</name>
<organism evidence="3 4">
    <name type="scientific">Linum tenue</name>
    <dbReference type="NCBI Taxonomy" id="586396"/>
    <lineage>
        <taxon>Eukaryota</taxon>
        <taxon>Viridiplantae</taxon>
        <taxon>Streptophyta</taxon>
        <taxon>Embryophyta</taxon>
        <taxon>Tracheophyta</taxon>
        <taxon>Spermatophyta</taxon>
        <taxon>Magnoliopsida</taxon>
        <taxon>eudicotyledons</taxon>
        <taxon>Gunneridae</taxon>
        <taxon>Pentapetalae</taxon>
        <taxon>rosids</taxon>
        <taxon>fabids</taxon>
        <taxon>Malpighiales</taxon>
        <taxon>Linaceae</taxon>
        <taxon>Linum</taxon>
    </lineage>
</organism>
<dbReference type="Proteomes" id="UP001154282">
    <property type="component" value="Unassembled WGS sequence"/>
</dbReference>
<gene>
    <name evidence="3" type="ORF">LITE_LOCUS8766</name>
</gene>
<dbReference type="PANTHER" id="PTHR36888:SF2">
    <property type="entry name" value="TETRATRICOPEPTIDE REPEAT (TPR)-LIKE SUPERFAMILY PROTEIN"/>
    <property type="match status" value="1"/>
</dbReference>
<feature type="region of interest" description="Disordered" evidence="1">
    <location>
        <begin position="361"/>
        <end position="405"/>
    </location>
</feature>
<keyword evidence="2" id="KW-1133">Transmembrane helix</keyword>
<sequence length="697" mass="77406">MESPILNSIIQSANSHFPPPILLFHFPSISRQKNNADLRNPHPKSRAALLRFPTFAPIRAASSNSAAQLNCRGWDDDFHKPTGDDWAAANTGETSFRLRDFVVSIGINDKRYAFTFLLGAVFAFAISRVRVSYIALVPASAVVFAVGFSFGFVRSGTGLSLFSANTVKRKANEASSRLSSDRANAVVAEFLNEFGVKVSELKDSLLRAIDSREIKMDDLEHYVHVIEAMETSALNTRRSIEATADSIENPKPVSRKRRQIGEVGSELVQSLVSRMFQPKRKVVSRPKTNKVKENDNVEPVATVSLSSDPILEIEEGVDKDVIDSKGSPGSVSSQGFPSKLALDWDGDRRIRIVSDHMQERVDAEASSAGDPSFLDSDGAYSSYSRKTNHGQTYSSSSYMEDSRRSNEDLHLMDRQDVPWSEAGSSSPSSSYSSSAVSDDVAFNRYLTEANSLLKEAKECIRGRQEEEHAEVLLYKSAKLLTKSVALKPMSLLAVGQLGNTYLLHGELKLKISRELRATLSTWGPLSFENQGSISVGPNEMKRKDKLVEILTNVCEECEELLVEAGRKYRTALSIDGNDMRALYNWGLALTFRAQLIADIGPEAAFDADKLFLAATDKFDAMMSKSNVHAPDALFRWGLVLQQRSRLRPANSKEKVKLLQQAKRLYEDALRMDSDNVQVREALSTCMSDLNRRLFRSF</sequence>
<dbReference type="Gene3D" id="1.25.40.10">
    <property type="entry name" value="Tetratricopeptide repeat domain"/>
    <property type="match status" value="1"/>
</dbReference>
<dbReference type="AlphaFoldDB" id="A0AAV0ID84"/>
<evidence type="ECO:0000313" key="4">
    <source>
        <dbReference type="Proteomes" id="UP001154282"/>
    </source>
</evidence>